<evidence type="ECO:0000313" key="2">
    <source>
        <dbReference type="Proteomes" id="UP000250369"/>
    </source>
</evidence>
<dbReference type="AlphaFoldDB" id="A0A329MIJ9"/>
<evidence type="ECO:0000313" key="1">
    <source>
        <dbReference type="EMBL" id="RAV18603.1"/>
    </source>
</evidence>
<dbReference type="Proteomes" id="UP000250369">
    <property type="component" value="Unassembled WGS sequence"/>
</dbReference>
<name>A0A329MIJ9_9BACL</name>
<sequence>MIVQRIVTLIMRQSLLFVRKTSLFLAGNPCFGEVIRQTQLVVRQMKLIVAFASLFGENDHFTGGIVRTAS</sequence>
<reference evidence="1 2" key="1">
    <citation type="journal article" date="2009" name="Int. J. Syst. Evol. Microbiol.">
        <title>Paenibacillus contaminans sp. nov., isolated from a contaminated laboratory plate.</title>
        <authorList>
            <person name="Chou J.H."/>
            <person name="Lee J.H."/>
            <person name="Lin M.C."/>
            <person name="Chang P.S."/>
            <person name="Arun A.B."/>
            <person name="Young C.C."/>
            <person name="Chen W.M."/>
        </authorList>
    </citation>
    <scope>NUCLEOTIDE SEQUENCE [LARGE SCALE GENOMIC DNA]</scope>
    <source>
        <strain evidence="1 2">CKOBP-6</strain>
    </source>
</reference>
<keyword evidence="2" id="KW-1185">Reference proteome</keyword>
<proteinExistence type="predicted"/>
<gene>
    <name evidence="1" type="ORF">DQG23_25205</name>
</gene>
<organism evidence="1 2">
    <name type="scientific">Paenibacillus contaminans</name>
    <dbReference type="NCBI Taxonomy" id="450362"/>
    <lineage>
        <taxon>Bacteria</taxon>
        <taxon>Bacillati</taxon>
        <taxon>Bacillota</taxon>
        <taxon>Bacilli</taxon>
        <taxon>Bacillales</taxon>
        <taxon>Paenibacillaceae</taxon>
        <taxon>Paenibacillus</taxon>
    </lineage>
</organism>
<dbReference type="EMBL" id="QMFB01000016">
    <property type="protein sequence ID" value="RAV18603.1"/>
    <property type="molecule type" value="Genomic_DNA"/>
</dbReference>
<comment type="caution">
    <text evidence="1">The sequence shown here is derived from an EMBL/GenBank/DDBJ whole genome shotgun (WGS) entry which is preliminary data.</text>
</comment>
<protein>
    <submittedName>
        <fullName evidence="1">Uncharacterized protein</fullName>
    </submittedName>
</protein>
<accession>A0A329MIJ9</accession>